<sequence length="150" mass="16591">MNNMDLSRYILAETGRITQAITTGAAWEIWMQVELIILLRNQRIQAAREVPYPMNPNLSLDALAQDNHGKYAIELKVESATNAGVQLLQSAQQDVNKIRNYPAPHPGTRWVVAIGYSADARNALQIFANVVGNNAIYNMAQNIGVMVVTV</sequence>
<name>A0A433UJ01_ANAVA</name>
<dbReference type="EMBL" id="RSCM01000016">
    <property type="protein sequence ID" value="RUS93821.1"/>
    <property type="molecule type" value="Genomic_DNA"/>
</dbReference>
<reference evidence="1 2" key="1">
    <citation type="journal article" date="2019" name="Genome Biol. Evol.">
        <title>Day and night: Metabolic profiles and evolutionary relationships of six axenic non-marine cyanobacteria.</title>
        <authorList>
            <person name="Will S.E."/>
            <person name="Henke P."/>
            <person name="Boedeker C."/>
            <person name="Huang S."/>
            <person name="Brinkmann H."/>
            <person name="Rohde M."/>
            <person name="Jarek M."/>
            <person name="Friedl T."/>
            <person name="Seufert S."/>
            <person name="Schumacher M."/>
            <person name="Overmann J."/>
            <person name="Neumann-Schaal M."/>
            <person name="Petersen J."/>
        </authorList>
    </citation>
    <scope>NUCLEOTIDE SEQUENCE [LARGE SCALE GENOMIC DNA]</scope>
    <source>
        <strain evidence="1 2">SAG 1403-4b</strain>
    </source>
</reference>
<keyword evidence="2" id="KW-1185">Reference proteome</keyword>
<comment type="caution">
    <text evidence="1">The sequence shown here is derived from an EMBL/GenBank/DDBJ whole genome shotgun (WGS) entry which is preliminary data.</text>
</comment>
<evidence type="ECO:0000313" key="1">
    <source>
        <dbReference type="EMBL" id="RUS93821.1"/>
    </source>
</evidence>
<dbReference type="OrthoDB" id="764716at2"/>
<evidence type="ECO:0000313" key="2">
    <source>
        <dbReference type="Proteomes" id="UP000276103"/>
    </source>
</evidence>
<dbReference type="Proteomes" id="UP000276103">
    <property type="component" value="Unassembled WGS sequence"/>
</dbReference>
<gene>
    <name evidence="1" type="ORF">DSM107003_40570</name>
</gene>
<protein>
    <submittedName>
        <fullName evidence="1">Uncharacterized protein</fullName>
    </submittedName>
</protein>
<proteinExistence type="predicted"/>
<accession>A0A433UJ01</accession>
<organism evidence="1 2">
    <name type="scientific">Trichormus variabilis SAG 1403-4b</name>
    <dbReference type="NCBI Taxonomy" id="447716"/>
    <lineage>
        <taxon>Bacteria</taxon>
        <taxon>Bacillati</taxon>
        <taxon>Cyanobacteriota</taxon>
        <taxon>Cyanophyceae</taxon>
        <taxon>Nostocales</taxon>
        <taxon>Nostocaceae</taxon>
        <taxon>Trichormus</taxon>
    </lineage>
</organism>
<dbReference type="RefSeq" id="WP_127055887.1">
    <property type="nucleotide sequence ID" value="NZ_RSCM01000016.1"/>
</dbReference>
<dbReference type="AlphaFoldDB" id="A0A433UJ01"/>